<dbReference type="PROSITE" id="PS50005">
    <property type="entry name" value="TPR"/>
    <property type="match status" value="1"/>
</dbReference>
<feature type="domain" description="MalT-like TPR region" evidence="2">
    <location>
        <begin position="48"/>
        <end position="231"/>
    </location>
</feature>
<dbReference type="eggNOG" id="COG0457">
    <property type="taxonomic scope" value="Bacteria"/>
</dbReference>
<dbReference type="STRING" id="1125712.HMPREF1316_0463"/>
<evidence type="ECO:0000259" key="2">
    <source>
        <dbReference type="Pfam" id="PF17874"/>
    </source>
</evidence>
<protein>
    <submittedName>
        <fullName evidence="3">Tetratricopeptide repeat protein</fullName>
    </submittedName>
</protein>
<dbReference type="Gene3D" id="1.25.40.10">
    <property type="entry name" value="Tetratricopeptide repeat domain"/>
    <property type="match status" value="2"/>
</dbReference>
<evidence type="ECO:0000313" key="3">
    <source>
        <dbReference type="EMBL" id="ERL06835.1"/>
    </source>
</evidence>
<gene>
    <name evidence="3" type="ORF">HMPREF1316_0463</name>
</gene>
<proteinExistence type="predicted"/>
<dbReference type="SUPFAM" id="SSF48452">
    <property type="entry name" value="TPR-like"/>
    <property type="match status" value="1"/>
</dbReference>
<dbReference type="PANTHER" id="PTHR47691">
    <property type="entry name" value="REGULATOR-RELATED"/>
    <property type="match status" value="1"/>
</dbReference>
<feature type="repeat" description="TPR" evidence="1">
    <location>
        <begin position="83"/>
        <end position="116"/>
    </location>
</feature>
<dbReference type="InterPro" id="IPR019734">
    <property type="entry name" value="TPR_rpt"/>
</dbReference>
<dbReference type="PATRIC" id="fig|1125712.3.peg.1889"/>
<dbReference type="InterPro" id="IPR041617">
    <property type="entry name" value="TPR_MalT"/>
</dbReference>
<comment type="caution">
    <text evidence="3">The sequence shown here is derived from an EMBL/GenBank/DDBJ whole genome shotgun (WGS) entry which is preliminary data.</text>
</comment>
<dbReference type="InterPro" id="IPR011990">
    <property type="entry name" value="TPR-like_helical_dom_sf"/>
</dbReference>
<evidence type="ECO:0000313" key="4">
    <source>
        <dbReference type="Proteomes" id="UP000016638"/>
    </source>
</evidence>
<dbReference type="EMBL" id="AWEZ01000062">
    <property type="protein sequence ID" value="ERL06835.1"/>
    <property type="molecule type" value="Genomic_DNA"/>
</dbReference>
<reference evidence="3 4" key="1">
    <citation type="submission" date="2013-08" db="EMBL/GenBank/DDBJ databases">
        <authorList>
            <person name="Durkin A.S."/>
            <person name="Haft D.R."/>
            <person name="McCorrison J."/>
            <person name="Torralba M."/>
            <person name="Gillis M."/>
            <person name="Haft D.H."/>
            <person name="Methe B."/>
            <person name="Sutton G."/>
            <person name="Nelson K.E."/>
        </authorList>
    </citation>
    <scope>NUCLEOTIDE SEQUENCE [LARGE SCALE GENOMIC DNA]</scope>
    <source>
        <strain evidence="3 4">F0195</strain>
    </source>
</reference>
<dbReference type="AlphaFoldDB" id="U2TK56"/>
<evidence type="ECO:0000256" key="1">
    <source>
        <dbReference type="PROSITE-ProRule" id="PRU00339"/>
    </source>
</evidence>
<dbReference type="RefSeq" id="WP_021726903.1">
    <property type="nucleotide sequence ID" value="NZ_AWEZ01000062.1"/>
</dbReference>
<organism evidence="3 4">
    <name type="scientific">Olsenella profusa F0195</name>
    <dbReference type="NCBI Taxonomy" id="1125712"/>
    <lineage>
        <taxon>Bacteria</taxon>
        <taxon>Bacillati</taxon>
        <taxon>Actinomycetota</taxon>
        <taxon>Coriobacteriia</taxon>
        <taxon>Coriobacteriales</taxon>
        <taxon>Atopobiaceae</taxon>
        <taxon>Olsenella</taxon>
    </lineage>
</organism>
<dbReference type="Proteomes" id="UP000016638">
    <property type="component" value="Unassembled WGS sequence"/>
</dbReference>
<sequence length="273" mass="29903">MGLSDFYTELDRLYGESGSDVEGFLRKVLRRARLAGDKPAEVASANELGSVLRLRGDLAEAEWLYDTVVRLLESMDVGAEDRARALVNLGDVYVARGRFAAAVDTFDATEALLGDEDGHQYEMSAICNNRSSALRGMNRFAEAHSDLRRAGRLLETVPGSDGVRATNAINLAQVLMDEGRVEEAAEVIVGALVIYETLNAGRDVHRPHALATAARIAYLRGDYVRAGEFYRMAAKVLREKLGDVPYARLLEEKARDMYILASGGLCERSEGEA</sequence>
<dbReference type="Pfam" id="PF17874">
    <property type="entry name" value="TPR_MalT"/>
    <property type="match status" value="1"/>
</dbReference>
<dbReference type="PANTHER" id="PTHR47691:SF3">
    <property type="entry name" value="HTH-TYPE TRANSCRIPTIONAL REGULATOR RV0890C-RELATED"/>
    <property type="match status" value="1"/>
</dbReference>
<keyword evidence="4" id="KW-1185">Reference proteome</keyword>
<name>U2TK56_9ACTN</name>
<dbReference type="OrthoDB" id="3193336at2"/>
<accession>U2TK56</accession>
<keyword evidence="1" id="KW-0802">TPR repeat</keyword>